<protein>
    <recommendedName>
        <fullName evidence="8">Abasic site processing protein</fullName>
        <ecNumber evidence="8">3.4.-.-</ecNumber>
    </recommendedName>
</protein>
<dbReference type="SUPFAM" id="SSF143081">
    <property type="entry name" value="BB1717-like"/>
    <property type="match status" value="1"/>
</dbReference>
<proteinExistence type="inferred from homology"/>
<comment type="similarity">
    <text evidence="1 8">Belongs to the SOS response-associated peptidase family.</text>
</comment>
<evidence type="ECO:0000313" key="9">
    <source>
        <dbReference type="EMBL" id="QKC76465.1"/>
    </source>
</evidence>
<evidence type="ECO:0000256" key="7">
    <source>
        <dbReference type="ARBA" id="ARBA00023239"/>
    </source>
</evidence>
<keyword evidence="6" id="KW-0238">DNA-binding</keyword>
<dbReference type="InterPro" id="IPR003738">
    <property type="entry name" value="SRAP"/>
</dbReference>
<dbReference type="EC" id="3.4.-.-" evidence="8"/>
<dbReference type="RefSeq" id="WP_064989066.1">
    <property type="nucleotide sequence ID" value="NZ_CP033361.1"/>
</dbReference>
<gene>
    <name evidence="9" type="ORF">EB233_13780</name>
</gene>
<organism evidence="9 10">
    <name type="scientific">Mesorhizobium erdmanii</name>
    <dbReference type="NCBI Taxonomy" id="1777866"/>
    <lineage>
        <taxon>Bacteria</taxon>
        <taxon>Pseudomonadati</taxon>
        <taxon>Pseudomonadota</taxon>
        <taxon>Alphaproteobacteria</taxon>
        <taxon>Hyphomicrobiales</taxon>
        <taxon>Phyllobacteriaceae</taxon>
        <taxon>Mesorhizobium</taxon>
    </lineage>
</organism>
<evidence type="ECO:0000256" key="8">
    <source>
        <dbReference type="RuleBase" id="RU364100"/>
    </source>
</evidence>
<reference evidence="9 10" key="1">
    <citation type="submission" date="2018-10" db="EMBL/GenBank/DDBJ databases">
        <authorList>
            <person name="Perry B.J."/>
            <person name="Sullivan J.T."/>
            <person name="Murphy R.J.T."/>
            <person name="Ramsay J.P."/>
            <person name="Ronson C.W."/>
        </authorList>
    </citation>
    <scope>NUCLEOTIDE SEQUENCE [LARGE SCALE GENOMIC DNA]</scope>
    <source>
        <strain evidence="9 10">NZP2014</strain>
    </source>
</reference>
<sequence>MCNDYEQHVAWAEYCRMMESLALRVPVQQSELDLPQADDIRINDPAPIMRAAAGGDAIELATMTFGFPPAGPKGGPVFNFRSEGRQFANSKRCLVPASGFFEFTGTKYPKAKHRFSLNGSPFLAIAGLWRDGAGNKPPTFTMLTTDPGPDVAPYHNRQVVVLEPENWAAWIDLTKPETELLRPLPAGSLLVETVRPESV</sequence>
<dbReference type="GO" id="GO:0008233">
    <property type="term" value="F:peptidase activity"/>
    <property type="evidence" value="ECO:0007669"/>
    <property type="project" value="UniProtKB-KW"/>
</dbReference>
<dbReference type="Proteomes" id="UP000503339">
    <property type="component" value="Chromosome"/>
</dbReference>
<dbReference type="Gene3D" id="3.90.1680.10">
    <property type="entry name" value="SOS response associated peptidase-like"/>
    <property type="match status" value="1"/>
</dbReference>
<dbReference type="InterPro" id="IPR036590">
    <property type="entry name" value="SRAP-like"/>
</dbReference>
<keyword evidence="10" id="KW-1185">Reference proteome</keyword>
<dbReference type="Pfam" id="PF02586">
    <property type="entry name" value="SRAP"/>
    <property type="match status" value="1"/>
</dbReference>
<dbReference type="EMBL" id="CP033361">
    <property type="protein sequence ID" value="QKC76465.1"/>
    <property type="molecule type" value="Genomic_DNA"/>
</dbReference>
<evidence type="ECO:0000256" key="3">
    <source>
        <dbReference type="ARBA" id="ARBA00022763"/>
    </source>
</evidence>
<keyword evidence="4 8" id="KW-0378">Hydrolase</keyword>
<keyword evidence="2 8" id="KW-0645">Protease</keyword>
<evidence type="ECO:0000256" key="5">
    <source>
        <dbReference type="ARBA" id="ARBA00023124"/>
    </source>
</evidence>
<evidence type="ECO:0000256" key="2">
    <source>
        <dbReference type="ARBA" id="ARBA00022670"/>
    </source>
</evidence>
<dbReference type="AlphaFoldDB" id="A0A6M7UH02"/>
<dbReference type="GO" id="GO:0106300">
    <property type="term" value="P:protein-DNA covalent cross-linking repair"/>
    <property type="evidence" value="ECO:0007669"/>
    <property type="project" value="InterPro"/>
</dbReference>
<dbReference type="GO" id="GO:0016829">
    <property type="term" value="F:lyase activity"/>
    <property type="evidence" value="ECO:0007669"/>
    <property type="project" value="UniProtKB-KW"/>
</dbReference>
<evidence type="ECO:0000256" key="4">
    <source>
        <dbReference type="ARBA" id="ARBA00022801"/>
    </source>
</evidence>
<name>A0A6M7UH02_9HYPH</name>
<keyword evidence="7" id="KW-0456">Lyase</keyword>
<dbReference type="PANTHER" id="PTHR13604:SF0">
    <property type="entry name" value="ABASIC SITE PROCESSING PROTEIN HMCES"/>
    <property type="match status" value="1"/>
</dbReference>
<dbReference type="KEGG" id="merd:EB233_13780"/>
<dbReference type="GO" id="GO:0006508">
    <property type="term" value="P:proteolysis"/>
    <property type="evidence" value="ECO:0007669"/>
    <property type="project" value="UniProtKB-KW"/>
</dbReference>
<keyword evidence="3" id="KW-0227">DNA damage</keyword>
<evidence type="ECO:0000256" key="1">
    <source>
        <dbReference type="ARBA" id="ARBA00008136"/>
    </source>
</evidence>
<evidence type="ECO:0000313" key="10">
    <source>
        <dbReference type="Proteomes" id="UP000503339"/>
    </source>
</evidence>
<accession>A0A6M7UH02</accession>
<keyword evidence="5" id="KW-0190">Covalent protein-DNA linkage</keyword>
<dbReference type="PANTHER" id="PTHR13604">
    <property type="entry name" value="DC12-RELATED"/>
    <property type="match status" value="1"/>
</dbReference>
<evidence type="ECO:0000256" key="6">
    <source>
        <dbReference type="ARBA" id="ARBA00023125"/>
    </source>
</evidence>
<dbReference type="GO" id="GO:0003697">
    <property type="term" value="F:single-stranded DNA binding"/>
    <property type="evidence" value="ECO:0007669"/>
    <property type="project" value="InterPro"/>
</dbReference>